<dbReference type="InterPro" id="IPR007312">
    <property type="entry name" value="Phosphoesterase"/>
</dbReference>
<keyword evidence="1" id="KW-0378">Hydrolase</keyword>
<proteinExistence type="predicted"/>
<dbReference type="AlphaFoldDB" id="A0A822XV01"/>
<dbReference type="GO" id="GO:0016788">
    <property type="term" value="F:hydrolase activity, acting on ester bonds"/>
    <property type="evidence" value="ECO:0007669"/>
    <property type="project" value="InterPro"/>
</dbReference>
<evidence type="ECO:0000313" key="3">
    <source>
        <dbReference type="Proteomes" id="UP000607653"/>
    </source>
</evidence>
<dbReference type="EMBL" id="DUZY01000001">
    <property type="protein sequence ID" value="DAD21278.1"/>
    <property type="molecule type" value="Genomic_DNA"/>
</dbReference>
<gene>
    <name evidence="2" type="ORF">HUJ06_022741</name>
</gene>
<evidence type="ECO:0000313" key="2">
    <source>
        <dbReference type="EMBL" id="DAD21278.1"/>
    </source>
</evidence>
<dbReference type="GO" id="GO:0006796">
    <property type="term" value="P:phosphate-containing compound metabolic process"/>
    <property type="evidence" value="ECO:0007669"/>
    <property type="project" value="UniProtKB-ARBA"/>
</dbReference>
<dbReference type="Pfam" id="PF04185">
    <property type="entry name" value="Phosphoesterase"/>
    <property type="match status" value="1"/>
</dbReference>
<accession>A0A822XV01</accession>
<dbReference type="InterPro" id="IPR017850">
    <property type="entry name" value="Alkaline_phosphatase_core_sf"/>
</dbReference>
<sequence>MSQLAALCNELPLKIARLTIQKQKTKLNAKVTTMPSEAASTINSCPIKTVVVLIQENRSFDHMLGWMKSVNPEIDGVSGKEYNLISAKDPDSKWVYFGNQSEYVDPDHATRFRQFTNRFLVFQGDSSHHRLIKVALRRR</sequence>
<dbReference type="Gene3D" id="3.40.720.10">
    <property type="entry name" value="Alkaline Phosphatase, subunit A"/>
    <property type="match status" value="1"/>
</dbReference>
<evidence type="ECO:0000256" key="1">
    <source>
        <dbReference type="ARBA" id="ARBA00022801"/>
    </source>
</evidence>
<dbReference type="PANTHER" id="PTHR31956">
    <property type="entry name" value="NON-SPECIFIC PHOSPHOLIPASE C4-RELATED"/>
    <property type="match status" value="1"/>
</dbReference>
<dbReference type="Proteomes" id="UP000607653">
    <property type="component" value="Unassembled WGS sequence"/>
</dbReference>
<reference evidence="2 3" key="1">
    <citation type="journal article" date="2020" name="Mol. Biol. Evol.">
        <title>Distinct Expression and Methylation Patterns for Genes with Different Fates following a Single Whole-Genome Duplication in Flowering Plants.</title>
        <authorList>
            <person name="Shi T."/>
            <person name="Rahmani R.S."/>
            <person name="Gugger P.F."/>
            <person name="Wang M."/>
            <person name="Li H."/>
            <person name="Zhang Y."/>
            <person name="Li Z."/>
            <person name="Wang Q."/>
            <person name="Van de Peer Y."/>
            <person name="Marchal K."/>
            <person name="Chen J."/>
        </authorList>
    </citation>
    <scope>NUCLEOTIDE SEQUENCE [LARGE SCALE GENOMIC DNA]</scope>
    <source>
        <tissue evidence="2">Leaf</tissue>
    </source>
</reference>
<comment type="caution">
    <text evidence="2">The sequence shown here is derived from an EMBL/GenBank/DDBJ whole genome shotgun (WGS) entry which is preliminary data.</text>
</comment>
<keyword evidence="3" id="KW-1185">Reference proteome</keyword>
<name>A0A822XV01_NELNU</name>
<organism evidence="2 3">
    <name type="scientific">Nelumbo nucifera</name>
    <name type="common">Sacred lotus</name>
    <dbReference type="NCBI Taxonomy" id="4432"/>
    <lineage>
        <taxon>Eukaryota</taxon>
        <taxon>Viridiplantae</taxon>
        <taxon>Streptophyta</taxon>
        <taxon>Embryophyta</taxon>
        <taxon>Tracheophyta</taxon>
        <taxon>Spermatophyta</taxon>
        <taxon>Magnoliopsida</taxon>
        <taxon>Proteales</taxon>
        <taxon>Nelumbonaceae</taxon>
        <taxon>Nelumbo</taxon>
    </lineage>
</organism>
<dbReference type="PANTHER" id="PTHR31956:SF32">
    <property type="entry name" value="NON-SPECIFIC PHOSPHOLIPASE C3"/>
    <property type="match status" value="1"/>
</dbReference>
<protein>
    <submittedName>
        <fullName evidence="2">Uncharacterized protein</fullName>
    </submittedName>
</protein>